<name>A0A510DYV8_9CREN</name>
<dbReference type="AlphaFoldDB" id="A0A510DYV8"/>
<feature type="domain" description="SHSP" evidence="4">
    <location>
        <begin position="37"/>
        <end position="143"/>
    </location>
</feature>
<accession>A0A510E6X1</accession>
<keyword evidence="7" id="KW-1185">Reference proteome</keyword>
<reference evidence="5 7" key="2">
    <citation type="journal article" date="2020" name="Int. J. Syst. Evol. Microbiol.">
        <title>Sulfuracidifex tepidarius gen. nov., sp. nov. and transfer of Sulfolobus metallicus Huber and Stetter 1992 to the genus Sulfuracidifex as Sulfuracidifex metallicus comb. nov.</title>
        <authorList>
            <person name="Itoh T."/>
            <person name="Miura T."/>
            <person name="Sakai H.D."/>
            <person name="Kato S."/>
            <person name="Ohkuma M."/>
            <person name="Takashina T."/>
        </authorList>
    </citation>
    <scope>NUCLEOTIDE SEQUENCE [LARGE SCALE GENOMIC DNA]</scope>
    <source>
        <strain evidence="5 7">IC-006</strain>
        <strain evidence="6">IC-007</strain>
    </source>
</reference>
<evidence type="ECO:0000256" key="1">
    <source>
        <dbReference type="PROSITE-ProRule" id="PRU00285"/>
    </source>
</evidence>
<dbReference type="SUPFAM" id="SSF49764">
    <property type="entry name" value="HSP20-like chaperones"/>
    <property type="match status" value="1"/>
</dbReference>
<evidence type="ECO:0000256" key="3">
    <source>
        <dbReference type="SAM" id="MobiDB-lite"/>
    </source>
</evidence>
<accession>A0A510DYV8</accession>
<evidence type="ECO:0000313" key="8">
    <source>
        <dbReference type="Proteomes" id="UP000325030"/>
    </source>
</evidence>
<proteinExistence type="inferred from homology"/>
<dbReference type="GeneID" id="41719051"/>
<dbReference type="EMBL" id="AP018929">
    <property type="protein sequence ID" value="BBG25432.1"/>
    <property type="molecule type" value="Genomic_DNA"/>
</dbReference>
<evidence type="ECO:0000313" key="7">
    <source>
        <dbReference type="Proteomes" id="UP000322983"/>
    </source>
</evidence>
<dbReference type="Proteomes" id="UP000322983">
    <property type="component" value="Chromosome"/>
</dbReference>
<dbReference type="RefSeq" id="WP_232048935.1">
    <property type="nucleotide sequence ID" value="NZ_AP018929.1"/>
</dbReference>
<gene>
    <name evidence="5" type="ORF">IC006_2768</name>
    <name evidence="6" type="ORF">IC007_2782</name>
</gene>
<dbReference type="PROSITE" id="PS01031">
    <property type="entry name" value="SHSP"/>
    <property type="match status" value="1"/>
</dbReference>
<evidence type="ECO:0000313" key="6">
    <source>
        <dbReference type="EMBL" id="BBG28226.1"/>
    </source>
</evidence>
<evidence type="ECO:0000313" key="5">
    <source>
        <dbReference type="EMBL" id="BBG25432.1"/>
    </source>
</evidence>
<dbReference type="KEGG" id="step:IC006_2768"/>
<dbReference type="NCBIfam" id="NF041799">
    <property type="entry name" value="Hsp14"/>
    <property type="match status" value="1"/>
</dbReference>
<dbReference type="STRING" id="1294262.GCA_001316085_00718"/>
<dbReference type="CDD" id="cd06464">
    <property type="entry name" value="ACD_sHsps-like"/>
    <property type="match status" value="1"/>
</dbReference>
<dbReference type="Gene3D" id="2.60.40.790">
    <property type="match status" value="1"/>
</dbReference>
<dbReference type="InterPro" id="IPR031107">
    <property type="entry name" value="Small_HSP"/>
</dbReference>
<feature type="region of interest" description="Disordered" evidence="3">
    <location>
        <begin position="1"/>
        <end position="26"/>
    </location>
</feature>
<dbReference type="InterPro" id="IPR008978">
    <property type="entry name" value="HSP20-like_chaperone"/>
</dbReference>
<dbReference type="Pfam" id="PF00011">
    <property type="entry name" value="HSP20"/>
    <property type="match status" value="1"/>
</dbReference>
<comment type="similarity">
    <text evidence="1 2">Belongs to the small heat shock protein (HSP20) family.</text>
</comment>
<evidence type="ECO:0000256" key="2">
    <source>
        <dbReference type="RuleBase" id="RU003616"/>
    </source>
</evidence>
<evidence type="ECO:0000259" key="4">
    <source>
        <dbReference type="PROSITE" id="PS01031"/>
    </source>
</evidence>
<sequence length="143" mass="16400">MVHPSKTAENSVEEEEHEMMEPIKKELSKRIEEASREFYENVLPPMDIYEQEGYLFIVADLAGFQKDNIKVRLVSEDYIEIKAERENKTEGTKYLSQRPSKIERGIRLPLRIKTDQGISAKYDNGVLTIKAPVQSGGVTIKVE</sequence>
<dbReference type="PANTHER" id="PTHR11527">
    <property type="entry name" value="HEAT-SHOCK PROTEIN 20 FAMILY MEMBER"/>
    <property type="match status" value="1"/>
</dbReference>
<reference evidence="8" key="1">
    <citation type="submission" date="2018-09" db="EMBL/GenBank/DDBJ databases">
        <title>Complete Genome Sequencing of Sulfolobus sp. JCM 16834.</title>
        <authorList>
            <person name="Kato S."/>
            <person name="Itoh T."/>
            <person name="Ohkuma M."/>
        </authorList>
    </citation>
    <scope>NUCLEOTIDE SEQUENCE [LARGE SCALE GENOMIC DNA]</scope>
    <source>
        <strain evidence="8">IC-007</strain>
    </source>
</reference>
<protein>
    <recommendedName>
        <fullName evidence="4">SHSP domain-containing protein</fullName>
    </recommendedName>
</protein>
<dbReference type="Proteomes" id="UP000325030">
    <property type="component" value="Chromosome"/>
</dbReference>
<dbReference type="EMBL" id="AP018930">
    <property type="protein sequence ID" value="BBG28226.1"/>
    <property type="molecule type" value="Genomic_DNA"/>
</dbReference>
<organism evidence="5 7">
    <name type="scientific">Sulfuracidifex tepidarius</name>
    <dbReference type="NCBI Taxonomy" id="1294262"/>
    <lineage>
        <taxon>Archaea</taxon>
        <taxon>Thermoproteota</taxon>
        <taxon>Thermoprotei</taxon>
        <taxon>Sulfolobales</taxon>
        <taxon>Sulfolobaceae</taxon>
        <taxon>Sulfuracidifex</taxon>
    </lineage>
</organism>
<dbReference type="InterPro" id="IPR002068">
    <property type="entry name" value="A-crystallin/Hsp20_dom"/>
</dbReference>